<protein>
    <submittedName>
        <fullName evidence="1">Uncharacterized protein</fullName>
    </submittedName>
</protein>
<dbReference type="Proteomes" id="UP000198546">
    <property type="component" value="Chromosome i"/>
</dbReference>
<reference evidence="1 2" key="1">
    <citation type="submission" date="2016-10" db="EMBL/GenBank/DDBJ databases">
        <authorList>
            <person name="de Groot N.N."/>
        </authorList>
    </citation>
    <scope>NUCLEOTIDE SEQUENCE [LARGE SCALE GENOMIC DNA]</scope>
    <source>
        <strain evidence="1 2">MON 2.2</strain>
    </source>
</reference>
<dbReference type="STRING" id="675864.SAMN04489747_0918"/>
<proteinExistence type="predicted"/>
<name>A0A1G6UM57_9ACTN</name>
<evidence type="ECO:0000313" key="1">
    <source>
        <dbReference type="EMBL" id="SDD42361.1"/>
    </source>
</evidence>
<accession>A0A1G6UM57</accession>
<evidence type="ECO:0000313" key="2">
    <source>
        <dbReference type="Proteomes" id="UP000198546"/>
    </source>
</evidence>
<keyword evidence="2" id="KW-1185">Reference proteome</keyword>
<sequence length="147" mass="16611">MSTTTQPDPQPYLTEVAPDIYQRPEPVTLDEHLRFLAASGLAAAATSLDQLPDRELFGIELRAAWQQWHLNFHVLSGSFVTHLLLTELREADPERAARVSQRIIEEYDFGDTFGEWLFHWTSQYGLDAERITSEARAAVQAANDGAR</sequence>
<dbReference type="RefSeq" id="WP_090591070.1">
    <property type="nucleotide sequence ID" value="NZ_LT629688.1"/>
</dbReference>
<organism evidence="1 2">
    <name type="scientific">Auraticoccus monumenti</name>
    <dbReference type="NCBI Taxonomy" id="675864"/>
    <lineage>
        <taxon>Bacteria</taxon>
        <taxon>Bacillati</taxon>
        <taxon>Actinomycetota</taxon>
        <taxon>Actinomycetes</taxon>
        <taxon>Propionibacteriales</taxon>
        <taxon>Propionibacteriaceae</taxon>
        <taxon>Auraticoccus</taxon>
    </lineage>
</organism>
<dbReference type="OrthoDB" id="4764814at2"/>
<dbReference type="EMBL" id="LT629688">
    <property type="protein sequence ID" value="SDD42361.1"/>
    <property type="molecule type" value="Genomic_DNA"/>
</dbReference>
<dbReference type="AlphaFoldDB" id="A0A1G6UM57"/>
<gene>
    <name evidence="1" type="ORF">SAMN04489747_0918</name>
</gene>